<protein>
    <submittedName>
        <fullName evidence="1">Uncharacterized protein</fullName>
    </submittedName>
</protein>
<dbReference type="AlphaFoldDB" id="A0AAU7JUH9"/>
<evidence type="ECO:0000313" key="1">
    <source>
        <dbReference type="EMBL" id="XBO44072.1"/>
    </source>
</evidence>
<proteinExistence type="predicted"/>
<reference evidence="1" key="1">
    <citation type="submission" date="2024-05" db="EMBL/GenBank/DDBJ databases">
        <authorList>
            <person name="Kim S."/>
            <person name="Heo J."/>
            <person name="Choi H."/>
            <person name="Choi Y."/>
            <person name="Kwon S.-W."/>
            <person name="Kim Y."/>
        </authorList>
    </citation>
    <scope>NUCLEOTIDE SEQUENCE</scope>
    <source>
        <strain evidence="1">KACC 23699</strain>
    </source>
</reference>
<accession>A0AAU7JUH9</accession>
<gene>
    <name evidence="1" type="ORF">ABEG17_01725</name>
</gene>
<dbReference type="EMBL" id="CP157483">
    <property type="protein sequence ID" value="XBO44072.1"/>
    <property type="molecule type" value="Genomic_DNA"/>
</dbReference>
<sequence length="101" mass="11040">MDDQLDEALRVPGFEIKRDARRVVFTNSGDRSQVVVWSVTSDELRRLAADRRAAAGYAYGSPGARGEWLLSLHVQGALLTFVGRRGVMVSTPAGLDVHSLD</sequence>
<dbReference type="RefSeq" id="WP_406831529.1">
    <property type="nucleotide sequence ID" value="NZ_CP157483.1"/>
</dbReference>
<organism evidence="1">
    <name type="scientific">Pedococcus sp. KACC 23699</name>
    <dbReference type="NCBI Taxonomy" id="3149228"/>
    <lineage>
        <taxon>Bacteria</taxon>
        <taxon>Bacillati</taxon>
        <taxon>Actinomycetota</taxon>
        <taxon>Actinomycetes</taxon>
        <taxon>Micrococcales</taxon>
        <taxon>Intrasporangiaceae</taxon>
        <taxon>Pedococcus</taxon>
    </lineage>
</organism>
<name>A0AAU7JUH9_9MICO</name>